<keyword evidence="2 12" id="KW-0723">Serine/threonine-protein kinase</keyword>
<evidence type="ECO:0000256" key="6">
    <source>
        <dbReference type="ARBA" id="ARBA00022840"/>
    </source>
</evidence>
<dbReference type="InterPro" id="IPR011990">
    <property type="entry name" value="TPR-like_helical_dom_sf"/>
</dbReference>
<evidence type="ECO:0000256" key="8">
    <source>
        <dbReference type="ARBA" id="ARBA00048679"/>
    </source>
</evidence>
<keyword evidence="4" id="KW-0547">Nucleotide-binding</keyword>
<reference evidence="12 14" key="2">
    <citation type="submission" date="2018-08" db="EMBL/GenBank/DDBJ databases">
        <title>A genome reference for cultivated species of the human gut microbiota.</title>
        <authorList>
            <person name="Zou Y."/>
            <person name="Xue W."/>
            <person name="Luo G."/>
        </authorList>
    </citation>
    <scope>NUCLEOTIDE SEQUENCE [LARGE SCALE GENOMIC DNA]</scope>
    <source>
        <strain evidence="12 14">AF39-4</strain>
    </source>
</reference>
<dbReference type="PROSITE" id="PS00108">
    <property type="entry name" value="PROTEIN_KINASE_ST"/>
    <property type="match status" value="1"/>
</dbReference>
<dbReference type="EMBL" id="QROE01000003">
    <property type="protein sequence ID" value="RHK95866.1"/>
    <property type="molecule type" value="Genomic_DNA"/>
</dbReference>
<evidence type="ECO:0000313" key="13">
    <source>
        <dbReference type="Proteomes" id="UP000095409"/>
    </source>
</evidence>
<dbReference type="EC" id="2.7.11.1" evidence="1"/>
<dbReference type="RefSeq" id="WP_055066026.1">
    <property type="nucleotide sequence ID" value="NZ_CABJDZ010000003.1"/>
</dbReference>
<dbReference type="Proteomes" id="UP000095409">
    <property type="component" value="Unassembled WGS sequence"/>
</dbReference>
<feature type="coiled-coil region" evidence="9">
    <location>
        <begin position="307"/>
        <end position="334"/>
    </location>
</feature>
<keyword evidence="6" id="KW-0067">ATP-binding</keyword>
<reference evidence="11 13" key="1">
    <citation type="submission" date="2015-09" db="EMBL/GenBank/DDBJ databases">
        <authorList>
            <consortium name="Pathogen Informatics"/>
        </authorList>
    </citation>
    <scope>NUCLEOTIDE SEQUENCE [LARGE SCALE GENOMIC DNA]</scope>
    <source>
        <strain evidence="11 13">2789STDY5608837</strain>
    </source>
</reference>
<organism evidence="11 13">
    <name type="scientific">Blautia obeum</name>
    <dbReference type="NCBI Taxonomy" id="40520"/>
    <lineage>
        <taxon>Bacteria</taxon>
        <taxon>Bacillati</taxon>
        <taxon>Bacillota</taxon>
        <taxon>Clostridia</taxon>
        <taxon>Lachnospirales</taxon>
        <taxon>Lachnospiraceae</taxon>
        <taxon>Blautia</taxon>
    </lineage>
</organism>
<dbReference type="SUPFAM" id="SSF48452">
    <property type="entry name" value="TPR-like"/>
    <property type="match status" value="1"/>
</dbReference>
<evidence type="ECO:0000313" key="14">
    <source>
        <dbReference type="Proteomes" id="UP000284267"/>
    </source>
</evidence>
<keyword evidence="5 11" id="KW-0418">Kinase</keyword>
<dbReference type="InterPro" id="IPR000719">
    <property type="entry name" value="Prot_kinase_dom"/>
</dbReference>
<dbReference type="Gene3D" id="1.10.510.10">
    <property type="entry name" value="Transferase(Phosphotransferase) domain 1"/>
    <property type="match status" value="1"/>
</dbReference>
<gene>
    <name evidence="11" type="primary">pknB</name>
    <name evidence="12" type="ORF">DW040_08665</name>
    <name evidence="11" type="ORF">ERS852394_01552</name>
</gene>
<dbReference type="Gene3D" id="1.25.40.10">
    <property type="entry name" value="Tetratricopeptide repeat domain"/>
    <property type="match status" value="1"/>
</dbReference>
<dbReference type="SMART" id="SM00220">
    <property type="entry name" value="S_TKc"/>
    <property type="match status" value="1"/>
</dbReference>
<evidence type="ECO:0000256" key="7">
    <source>
        <dbReference type="ARBA" id="ARBA00047899"/>
    </source>
</evidence>
<dbReference type="EMBL" id="CYZD01000006">
    <property type="protein sequence ID" value="CUO14116.1"/>
    <property type="molecule type" value="Genomic_DNA"/>
</dbReference>
<evidence type="ECO:0000313" key="11">
    <source>
        <dbReference type="EMBL" id="CUO14116.1"/>
    </source>
</evidence>
<sequence length="430" mass="49721">MKGAINIDLTGIILKGRYCIVEQIGRGGEGSMYLARDLELGIFRAVKELPASSRREAGLLRLLEHPCLPKMIDYAERGNFCYIIMEYIHGRSLEEYMREGYVFSIEEILCIGDVTLQVLEYFHSRKPAVFYGDLKPANIMMTDQKRLYLVDFGSAVFSYSASYKETKGTRGYAAPEQLQGKISAASDFYALGKTMEVLCGKKKFRYFLKCPALGKFIFRCCRTEPEKRWQGTAEARNELCKIHPLNLRLKAVLFPLAVALVVFVAVLGSGLDREKLPELSQMLTPVTEQYFTMEYQTGSAIWKEKIHVHIEKELQNLQKVYQKTQDQIRILELLAWNGQLADKADHAEIYYRQLLTYEPEYSKGYLEYGLFLCRQGRYQESRAVYRQWKNRAEEKRMQIADAFAEEWQEWKKEAGIILGRTKQSFLEGAF</sequence>
<keyword evidence="9" id="KW-0175">Coiled coil</keyword>
<feature type="domain" description="Protein kinase" evidence="10">
    <location>
        <begin position="18"/>
        <end position="264"/>
    </location>
</feature>
<keyword evidence="3 11" id="KW-0808">Transferase</keyword>
<evidence type="ECO:0000313" key="12">
    <source>
        <dbReference type="EMBL" id="RHK95866.1"/>
    </source>
</evidence>
<dbReference type="PROSITE" id="PS50011">
    <property type="entry name" value="PROTEIN_KINASE_DOM"/>
    <property type="match status" value="1"/>
</dbReference>
<dbReference type="InterPro" id="IPR011009">
    <property type="entry name" value="Kinase-like_dom_sf"/>
</dbReference>
<evidence type="ECO:0000259" key="10">
    <source>
        <dbReference type="PROSITE" id="PS50011"/>
    </source>
</evidence>
<evidence type="ECO:0000256" key="2">
    <source>
        <dbReference type="ARBA" id="ARBA00022527"/>
    </source>
</evidence>
<evidence type="ECO:0000256" key="5">
    <source>
        <dbReference type="ARBA" id="ARBA00022777"/>
    </source>
</evidence>
<evidence type="ECO:0000256" key="3">
    <source>
        <dbReference type="ARBA" id="ARBA00022679"/>
    </source>
</evidence>
<evidence type="ECO:0000256" key="1">
    <source>
        <dbReference type="ARBA" id="ARBA00012513"/>
    </source>
</evidence>
<dbReference type="PANTHER" id="PTHR24363:SF0">
    <property type="entry name" value="SERINE_THREONINE KINASE LIKE DOMAIN CONTAINING 1"/>
    <property type="match status" value="1"/>
</dbReference>
<dbReference type="Proteomes" id="UP000284267">
    <property type="component" value="Unassembled WGS sequence"/>
</dbReference>
<dbReference type="InterPro" id="IPR008271">
    <property type="entry name" value="Ser/Thr_kinase_AS"/>
</dbReference>
<dbReference type="GO" id="GO:0005524">
    <property type="term" value="F:ATP binding"/>
    <property type="evidence" value="ECO:0007669"/>
    <property type="project" value="UniProtKB-KW"/>
</dbReference>
<evidence type="ECO:0000256" key="4">
    <source>
        <dbReference type="ARBA" id="ARBA00022741"/>
    </source>
</evidence>
<dbReference type="GO" id="GO:0004674">
    <property type="term" value="F:protein serine/threonine kinase activity"/>
    <property type="evidence" value="ECO:0007669"/>
    <property type="project" value="UniProtKB-KW"/>
</dbReference>
<dbReference type="Pfam" id="PF00069">
    <property type="entry name" value="Pkinase"/>
    <property type="match status" value="1"/>
</dbReference>
<dbReference type="PANTHER" id="PTHR24363">
    <property type="entry name" value="SERINE/THREONINE PROTEIN KINASE"/>
    <property type="match status" value="1"/>
</dbReference>
<accession>A0A174CR63</accession>
<protein>
    <recommendedName>
        <fullName evidence="1">non-specific serine/threonine protein kinase</fullName>
        <ecNumber evidence="1">2.7.11.1</ecNumber>
    </recommendedName>
</protein>
<dbReference type="CDD" id="cd14014">
    <property type="entry name" value="STKc_PknB_like"/>
    <property type="match status" value="1"/>
</dbReference>
<proteinExistence type="predicted"/>
<evidence type="ECO:0000256" key="9">
    <source>
        <dbReference type="SAM" id="Coils"/>
    </source>
</evidence>
<comment type="catalytic activity">
    <reaction evidence="8">
        <text>L-seryl-[protein] + ATP = O-phospho-L-seryl-[protein] + ADP + H(+)</text>
        <dbReference type="Rhea" id="RHEA:17989"/>
        <dbReference type="Rhea" id="RHEA-COMP:9863"/>
        <dbReference type="Rhea" id="RHEA-COMP:11604"/>
        <dbReference type="ChEBI" id="CHEBI:15378"/>
        <dbReference type="ChEBI" id="CHEBI:29999"/>
        <dbReference type="ChEBI" id="CHEBI:30616"/>
        <dbReference type="ChEBI" id="CHEBI:83421"/>
        <dbReference type="ChEBI" id="CHEBI:456216"/>
        <dbReference type="EC" id="2.7.11.1"/>
    </reaction>
</comment>
<name>A0A174CR63_9FIRM</name>
<dbReference type="AlphaFoldDB" id="A0A174CR63"/>
<dbReference type="SUPFAM" id="SSF56112">
    <property type="entry name" value="Protein kinase-like (PK-like)"/>
    <property type="match status" value="1"/>
</dbReference>
<comment type="catalytic activity">
    <reaction evidence="7">
        <text>L-threonyl-[protein] + ATP = O-phospho-L-threonyl-[protein] + ADP + H(+)</text>
        <dbReference type="Rhea" id="RHEA:46608"/>
        <dbReference type="Rhea" id="RHEA-COMP:11060"/>
        <dbReference type="Rhea" id="RHEA-COMP:11605"/>
        <dbReference type="ChEBI" id="CHEBI:15378"/>
        <dbReference type="ChEBI" id="CHEBI:30013"/>
        <dbReference type="ChEBI" id="CHEBI:30616"/>
        <dbReference type="ChEBI" id="CHEBI:61977"/>
        <dbReference type="ChEBI" id="CHEBI:456216"/>
        <dbReference type="EC" id="2.7.11.1"/>
    </reaction>
</comment>